<sequence>MKIETSILKDTLILLEQFHTDNSAGRYTSDIKGFKNWIAETISSENTADVNAVEAEWEGKSGGRTAESVISTLLVHLNRYAKAYSRSAIAGSGFATQEDFIFLISLKAFGAMTKMELIKKNVHEKPAGILIINRLIKQGWAEQTDSETDRRTKVIRITEQGKEALENQMHKIRKATHIVAGNLNHKEKLDLIRLLDKLDKFHNPIYHENIDPRNLIDTVYRDYPF</sequence>
<evidence type="ECO:0000256" key="2">
    <source>
        <dbReference type="ARBA" id="ARBA00023125"/>
    </source>
</evidence>
<dbReference type="Proteomes" id="UP001225072">
    <property type="component" value="Unassembled WGS sequence"/>
</dbReference>
<feature type="domain" description="HTH marR-type" evidence="4">
    <location>
        <begin position="67"/>
        <end position="200"/>
    </location>
</feature>
<comment type="caution">
    <text evidence="5">The sequence shown here is derived from an EMBL/GenBank/DDBJ whole genome shotgun (WGS) entry which is preliminary data.</text>
</comment>
<evidence type="ECO:0000256" key="3">
    <source>
        <dbReference type="ARBA" id="ARBA00023163"/>
    </source>
</evidence>
<dbReference type="PANTHER" id="PTHR42756">
    <property type="entry name" value="TRANSCRIPTIONAL REGULATOR, MARR"/>
    <property type="match status" value="1"/>
</dbReference>
<organism evidence="5 6">
    <name type="scientific">Chryseobacterium camelliae</name>
    <dbReference type="NCBI Taxonomy" id="1265445"/>
    <lineage>
        <taxon>Bacteria</taxon>
        <taxon>Pseudomonadati</taxon>
        <taxon>Bacteroidota</taxon>
        <taxon>Flavobacteriia</taxon>
        <taxon>Flavobacteriales</taxon>
        <taxon>Weeksellaceae</taxon>
        <taxon>Chryseobacterium group</taxon>
        <taxon>Chryseobacterium</taxon>
    </lineage>
</organism>
<dbReference type="PRINTS" id="PR00598">
    <property type="entry name" value="HTHMARR"/>
</dbReference>
<accession>A0ABU0TE34</accession>
<reference evidence="5 6" key="1">
    <citation type="submission" date="2023-07" db="EMBL/GenBank/DDBJ databases">
        <title>Functional and genomic diversity of the sorghum phyllosphere microbiome.</title>
        <authorList>
            <person name="Shade A."/>
        </authorList>
    </citation>
    <scope>NUCLEOTIDE SEQUENCE [LARGE SCALE GENOMIC DNA]</scope>
    <source>
        <strain evidence="5 6">SORGH_AS_1064</strain>
    </source>
</reference>
<dbReference type="InterPro" id="IPR036388">
    <property type="entry name" value="WH-like_DNA-bd_sf"/>
</dbReference>
<proteinExistence type="predicted"/>
<evidence type="ECO:0000313" key="6">
    <source>
        <dbReference type="Proteomes" id="UP001225072"/>
    </source>
</evidence>
<evidence type="ECO:0000259" key="4">
    <source>
        <dbReference type="PROSITE" id="PS50995"/>
    </source>
</evidence>
<keyword evidence="1" id="KW-0805">Transcription regulation</keyword>
<dbReference type="GO" id="GO:0003677">
    <property type="term" value="F:DNA binding"/>
    <property type="evidence" value="ECO:0007669"/>
    <property type="project" value="UniProtKB-KW"/>
</dbReference>
<dbReference type="RefSeq" id="WP_307445986.1">
    <property type="nucleotide sequence ID" value="NZ_JAUTAL010000001.1"/>
</dbReference>
<protein>
    <submittedName>
        <fullName evidence="5">DNA-binding MarR family transcriptional regulator</fullName>
    </submittedName>
</protein>
<dbReference type="SUPFAM" id="SSF46785">
    <property type="entry name" value="Winged helix' DNA-binding domain"/>
    <property type="match status" value="1"/>
</dbReference>
<dbReference type="PANTHER" id="PTHR42756:SF1">
    <property type="entry name" value="TRANSCRIPTIONAL REPRESSOR OF EMRAB OPERON"/>
    <property type="match status" value="1"/>
</dbReference>
<keyword evidence="6" id="KW-1185">Reference proteome</keyword>
<dbReference type="Pfam" id="PF13463">
    <property type="entry name" value="HTH_27"/>
    <property type="match status" value="1"/>
</dbReference>
<dbReference type="SMART" id="SM00347">
    <property type="entry name" value="HTH_MARR"/>
    <property type="match status" value="1"/>
</dbReference>
<dbReference type="InterPro" id="IPR036390">
    <property type="entry name" value="WH_DNA-bd_sf"/>
</dbReference>
<dbReference type="Gene3D" id="1.10.10.10">
    <property type="entry name" value="Winged helix-like DNA-binding domain superfamily/Winged helix DNA-binding domain"/>
    <property type="match status" value="1"/>
</dbReference>
<keyword evidence="2 5" id="KW-0238">DNA-binding</keyword>
<evidence type="ECO:0000256" key="1">
    <source>
        <dbReference type="ARBA" id="ARBA00023015"/>
    </source>
</evidence>
<dbReference type="PROSITE" id="PS50995">
    <property type="entry name" value="HTH_MARR_2"/>
    <property type="match status" value="1"/>
</dbReference>
<keyword evidence="3" id="KW-0804">Transcription</keyword>
<dbReference type="InterPro" id="IPR000835">
    <property type="entry name" value="HTH_MarR-typ"/>
</dbReference>
<dbReference type="EMBL" id="JAUTAL010000001">
    <property type="protein sequence ID" value="MDQ1095325.1"/>
    <property type="molecule type" value="Genomic_DNA"/>
</dbReference>
<name>A0ABU0TE34_9FLAO</name>
<gene>
    <name evidence="5" type="ORF">QE404_000472</name>
</gene>
<evidence type="ECO:0000313" key="5">
    <source>
        <dbReference type="EMBL" id="MDQ1095325.1"/>
    </source>
</evidence>